<gene>
    <name evidence="2" type="ORF">BSZ37_08470</name>
</gene>
<dbReference type="Gene3D" id="2.130.10.10">
    <property type="entry name" value="YVTN repeat-like/Quinoprotein amine dehydrogenase"/>
    <property type="match status" value="1"/>
</dbReference>
<reference evidence="2 3" key="1">
    <citation type="submission" date="2016-11" db="EMBL/GenBank/DDBJ databases">
        <title>Study of marine rhodopsin-containing bacteria.</title>
        <authorList>
            <person name="Yoshizawa S."/>
            <person name="Kumagai Y."/>
            <person name="Kogure K."/>
        </authorList>
    </citation>
    <scope>NUCLEOTIDE SEQUENCE [LARGE SCALE GENOMIC DNA]</scope>
    <source>
        <strain evidence="2 3">SAORIC-28</strain>
    </source>
</reference>
<evidence type="ECO:0008006" key="4">
    <source>
        <dbReference type="Google" id="ProtNLM"/>
    </source>
</evidence>
<protein>
    <recommendedName>
        <fullName evidence="4">SMP-30/Gluconolactonase/LRE-like region domain-containing protein</fullName>
    </recommendedName>
</protein>
<sequence length="310" mass="32520">MRRLALLLCLAALGARAQAPETAFTLDDRAFAAEGIALLPDSSFAVGSVHLGTIVRVDGDGRVTPFAEAPGRWSVLGMTVSPDRRSLWAATVAWPQARGADTTAHGRTALVRFDLATGAVQGRIETTGALGDVTVGPDGAVYATDGLAGTVRVLDGDSLRTLVPRGVLHSPQGLAFGRDPSRLFVVDYRYGLVAVDVRTGGVTLVPHVPGVEDRGADGLVYAGGTLYAVQNGVQPHRVARWRLSPDEARVVEADVLASAEGDDRFDEPTLAAVAGPWLYVVSASGWAHFSDDGTLDVEAAPVPTVLRIPR</sequence>
<keyword evidence="3" id="KW-1185">Reference proteome</keyword>
<evidence type="ECO:0000313" key="2">
    <source>
        <dbReference type="EMBL" id="PAP76471.1"/>
    </source>
</evidence>
<comment type="caution">
    <text evidence="2">The sequence shown here is derived from an EMBL/GenBank/DDBJ whole genome shotgun (WGS) entry which is preliminary data.</text>
</comment>
<feature type="signal peptide" evidence="1">
    <location>
        <begin position="1"/>
        <end position="19"/>
    </location>
</feature>
<organism evidence="2 3">
    <name type="scientific">Rubrivirga marina</name>
    <dbReference type="NCBI Taxonomy" id="1196024"/>
    <lineage>
        <taxon>Bacteria</taxon>
        <taxon>Pseudomonadati</taxon>
        <taxon>Rhodothermota</taxon>
        <taxon>Rhodothermia</taxon>
        <taxon>Rhodothermales</taxon>
        <taxon>Rubricoccaceae</taxon>
        <taxon>Rubrivirga</taxon>
    </lineage>
</organism>
<dbReference type="EMBL" id="MQWD01000001">
    <property type="protein sequence ID" value="PAP76471.1"/>
    <property type="molecule type" value="Genomic_DNA"/>
</dbReference>
<dbReference type="InterPro" id="IPR015943">
    <property type="entry name" value="WD40/YVTN_repeat-like_dom_sf"/>
</dbReference>
<feature type="chain" id="PRO_5012402488" description="SMP-30/Gluconolactonase/LRE-like region domain-containing protein" evidence="1">
    <location>
        <begin position="20"/>
        <end position="310"/>
    </location>
</feature>
<keyword evidence="1" id="KW-0732">Signal</keyword>
<dbReference type="AlphaFoldDB" id="A0A271IYZ0"/>
<name>A0A271IYZ0_9BACT</name>
<evidence type="ECO:0000256" key="1">
    <source>
        <dbReference type="SAM" id="SignalP"/>
    </source>
</evidence>
<accession>A0A271IYZ0</accession>
<dbReference type="SUPFAM" id="SSF63829">
    <property type="entry name" value="Calcium-dependent phosphotriesterase"/>
    <property type="match status" value="1"/>
</dbReference>
<evidence type="ECO:0000313" key="3">
    <source>
        <dbReference type="Proteomes" id="UP000216339"/>
    </source>
</evidence>
<dbReference type="RefSeq" id="WP_179299533.1">
    <property type="nucleotide sequence ID" value="NZ_MQWD01000001.1"/>
</dbReference>
<dbReference type="Proteomes" id="UP000216339">
    <property type="component" value="Unassembled WGS sequence"/>
</dbReference>
<proteinExistence type="predicted"/>